<comment type="subcellular location">
    <subcellularLocation>
        <location evidence="1">Cell outer membrane</location>
    </subcellularLocation>
</comment>
<proteinExistence type="inferred from homology"/>
<dbReference type="AlphaFoldDB" id="A0A506U6Z8"/>
<reference evidence="8 9" key="1">
    <citation type="submission" date="2019-06" db="EMBL/GenBank/DDBJ databases">
        <authorList>
            <person name="Li M."/>
        </authorList>
    </citation>
    <scope>NUCLEOTIDE SEQUENCE [LARGE SCALE GENOMIC DNA]</scope>
    <source>
        <strain evidence="8 9">BGMRC6574</strain>
    </source>
</reference>
<protein>
    <submittedName>
        <fullName evidence="8">Porin family protein</fullName>
    </submittedName>
</protein>
<dbReference type="SUPFAM" id="SSF56925">
    <property type="entry name" value="OMPA-like"/>
    <property type="match status" value="1"/>
</dbReference>
<dbReference type="InterPro" id="IPR011250">
    <property type="entry name" value="OMP/PagP_B-barrel"/>
</dbReference>
<evidence type="ECO:0000256" key="6">
    <source>
        <dbReference type="SAM" id="SignalP"/>
    </source>
</evidence>
<dbReference type="Pfam" id="PF13505">
    <property type="entry name" value="OMP_b-brl"/>
    <property type="match status" value="1"/>
</dbReference>
<feature type="signal peptide" evidence="6">
    <location>
        <begin position="1"/>
        <end position="21"/>
    </location>
</feature>
<keyword evidence="2 6" id="KW-0732">Signal</keyword>
<evidence type="ECO:0000256" key="4">
    <source>
        <dbReference type="ARBA" id="ARBA00023237"/>
    </source>
</evidence>
<dbReference type="PANTHER" id="PTHR34001">
    <property type="entry name" value="BLL7405 PROTEIN"/>
    <property type="match status" value="1"/>
</dbReference>
<dbReference type="Gene3D" id="2.40.160.20">
    <property type="match status" value="1"/>
</dbReference>
<feature type="chain" id="PRO_5021349045" evidence="6">
    <location>
        <begin position="22"/>
        <end position="197"/>
    </location>
</feature>
<dbReference type="PANTHER" id="PTHR34001:SF3">
    <property type="entry name" value="BLL7405 PROTEIN"/>
    <property type="match status" value="1"/>
</dbReference>
<dbReference type="InterPro" id="IPR027385">
    <property type="entry name" value="Beta-barrel_OMP"/>
</dbReference>
<dbReference type="Proteomes" id="UP000320314">
    <property type="component" value="Unassembled WGS sequence"/>
</dbReference>
<gene>
    <name evidence="8" type="ORF">FJU11_07265</name>
</gene>
<keyword evidence="3" id="KW-0472">Membrane</keyword>
<evidence type="ECO:0000256" key="3">
    <source>
        <dbReference type="ARBA" id="ARBA00023136"/>
    </source>
</evidence>
<accession>A0A506U6Z8</accession>
<sequence length="197" mass="20399">MMKKLLTGAALAVVLSTPAFAADMVMSPEPAPAPVQTAPSFSWTGFYVGGQLGYAFTDVSGDGADDDDGISGGGMVGYNYDLGGFVAGAEVGYDFMGSDFGNGVGADGVMQAKLRVGADLGRTLLYGTGGYALLHGDASEDKSGYVIGAGVDYAISDNTFVGAEYDYNSFDNVESHANNNESDVDFHQVKARVGFKF</sequence>
<evidence type="ECO:0000256" key="5">
    <source>
        <dbReference type="ARBA" id="ARBA00038306"/>
    </source>
</evidence>
<dbReference type="InterPro" id="IPR051692">
    <property type="entry name" value="OMP-like"/>
</dbReference>
<keyword evidence="9" id="KW-1185">Reference proteome</keyword>
<feature type="domain" description="Outer membrane protein beta-barrel" evidence="7">
    <location>
        <begin position="10"/>
        <end position="197"/>
    </location>
</feature>
<evidence type="ECO:0000313" key="9">
    <source>
        <dbReference type="Proteomes" id="UP000320314"/>
    </source>
</evidence>
<comment type="similarity">
    <text evidence="5">Belongs to the Omp25/RopB family.</text>
</comment>
<name>A0A506U6Z8_9HYPH</name>
<evidence type="ECO:0000313" key="8">
    <source>
        <dbReference type="EMBL" id="TPW29630.1"/>
    </source>
</evidence>
<organism evidence="8 9">
    <name type="scientific">Pararhizobium mangrovi</name>
    <dbReference type="NCBI Taxonomy" id="2590452"/>
    <lineage>
        <taxon>Bacteria</taxon>
        <taxon>Pseudomonadati</taxon>
        <taxon>Pseudomonadota</taxon>
        <taxon>Alphaproteobacteria</taxon>
        <taxon>Hyphomicrobiales</taxon>
        <taxon>Rhizobiaceae</taxon>
        <taxon>Rhizobium/Agrobacterium group</taxon>
        <taxon>Pararhizobium</taxon>
    </lineage>
</organism>
<dbReference type="GO" id="GO:0009279">
    <property type="term" value="C:cell outer membrane"/>
    <property type="evidence" value="ECO:0007669"/>
    <property type="project" value="UniProtKB-SubCell"/>
</dbReference>
<evidence type="ECO:0000256" key="1">
    <source>
        <dbReference type="ARBA" id="ARBA00004442"/>
    </source>
</evidence>
<keyword evidence="4" id="KW-0998">Cell outer membrane</keyword>
<comment type="caution">
    <text evidence="8">The sequence shown here is derived from an EMBL/GenBank/DDBJ whole genome shotgun (WGS) entry which is preliminary data.</text>
</comment>
<evidence type="ECO:0000256" key="2">
    <source>
        <dbReference type="ARBA" id="ARBA00022729"/>
    </source>
</evidence>
<evidence type="ECO:0000259" key="7">
    <source>
        <dbReference type="Pfam" id="PF13505"/>
    </source>
</evidence>
<dbReference type="OrthoDB" id="9815357at2"/>
<dbReference type="EMBL" id="VHLH01000010">
    <property type="protein sequence ID" value="TPW29630.1"/>
    <property type="molecule type" value="Genomic_DNA"/>
</dbReference>